<dbReference type="PROSITE" id="PS51473">
    <property type="entry name" value="GNK2"/>
    <property type="match status" value="1"/>
</dbReference>
<dbReference type="CDD" id="cd23509">
    <property type="entry name" value="Gnk2-like"/>
    <property type="match status" value="1"/>
</dbReference>
<reference evidence="4" key="2">
    <citation type="submission" date="2021-12" db="EMBL/GenBank/DDBJ databases">
        <title>Resequencing data analysis of finger millet.</title>
        <authorList>
            <person name="Hatakeyama M."/>
            <person name="Aluri S."/>
            <person name="Balachadran M.T."/>
            <person name="Sivarajan S.R."/>
            <person name="Poveda L."/>
            <person name="Shimizu-Inatsugi R."/>
            <person name="Schlapbach R."/>
            <person name="Sreeman S.M."/>
            <person name="Shimizu K.K."/>
        </authorList>
    </citation>
    <scope>NUCLEOTIDE SEQUENCE</scope>
</reference>
<name>A0AAV5C897_ELECO</name>
<feature type="domain" description="Gnk2-homologous" evidence="3">
    <location>
        <begin position="55"/>
        <end position="155"/>
    </location>
</feature>
<sequence>MRLKMKLPKVHVEKLMGKSKDAAEAASKIMKFCSRRRGGQTSREEGDGIGRSMTATPGVYEWRRNHYTAGSAYETNLNRVIDALPSNASSSSTFFAKATVGTVYTIGLCRLDLAAFSCHVCLESGLSDAKVACPFAMDASINMDGCHMRFSNLNFLTSKTNSVQQAFFSRPSSA</sequence>
<dbReference type="AlphaFoldDB" id="A0AAV5C897"/>
<keyword evidence="1" id="KW-0732">Signal</keyword>
<comment type="caution">
    <text evidence="4">The sequence shown here is derived from an EMBL/GenBank/DDBJ whole genome shotgun (WGS) entry which is preliminary data.</text>
</comment>
<keyword evidence="2" id="KW-0677">Repeat</keyword>
<protein>
    <recommendedName>
        <fullName evidence="3">Gnk2-homologous domain-containing protein</fullName>
    </recommendedName>
</protein>
<dbReference type="PANTHER" id="PTHR32099:SF42">
    <property type="entry name" value="CYSTEINE-RICH RECEPTOR-LIKE PROTEIN KINASE 9-RELATED"/>
    <property type="match status" value="1"/>
</dbReference>
<evidence type="ECO:0000256" key="1">
    <source>
        <dbReference type="ARBA" id="ARBA00022729"/>
    </source>
</evidence>
<evidence type="ECO:0000256" key="2">
    <source>
        <dbReference type="ARBA" id="ARBA00022737"/>
    </source>
</evidence>
<dbReference type="InterPro" id="IPR002902">
    <property type="entry name" value="GNK2"/>
</dbReference>
<evidence type="ECO:0000313" key="4">
    <source>
        <dbReference type="EMBL" id="GJM94318.1"/>
    </source>
</evidence>
<keyword evidence="5" id="KW-1185">Reference proteome</keyword>
<dbReference type="InterPro" id="IPR038408">
    <property type="entry name" value="GNK2_sf"/>
</dbReference>
<evidence type="ECO:0000313" key="5">
    <source>
        <dbReference type="Proteomes" id="UP001054889"/>
    </source>
</evidence>
<accession>A0AAV5C897</accession>
<dbReference type="Proteomes" id="UP001054889">
    <property type="component" value="Unassembled WGS sequence"/>
</dbReference>
<dbReference type="PANTHER" id="PTHR32099">
    <property type="entry name" value="CYSTEINE-RICH REPEAT SECRETORY PROTEIN"/>
    <property type="match status" value="1"/>
</dbReference>
<dbReference type="Pfam" id="PF01657">
    <property type="entry name" value="Stress-antifung"/>
    <property type="match status" value="1"/>
</dbReference>
<gene>
    <name evidence="4" type="primary">ga10956</name>
    <name evidence="4" type="ORF">PR202_ga10956</name>
</gene>
<dbReference type="EMBL" id="BQKI01000005">
    <property type="protein sequence ID" value="GJM94318.1"/>
    <property type="molecule type" value="Genomic_DNA"/>
</dbReference>
<dbReference type="Gene3D" id="3.30.430.20">
    <property type="entry name" value="Gnk2 domain, C-X8-C-X2-C motif"/>
    <property type="match status" value="1"/>
</dbReference>
<proteinExistence type="predicted"/>
<reference evidence="4" key="1">
    <citation type="journal article" date="2018" name="DNA Res.">
        <title>Multiple hybrid de novo genome assembly of finger millet, an orphan allotetraploid crop.</title>
        <authorList>
            <person name="Hatakeyama M."/>
            <person name="Aluri S."/>
            <person name="Balachadran M.T."/>
            <person name="Sivarajan S.R."/>
            <person name="Patrignani A."/>
            <person name="Gruter S."/>
            <person name="Poveda L."/>
            <person name="Shimizu-Inatsugi R."/>
            <person name="Baeten J."/>
            <person name="Francoijs K.J."/>
            <person name="Nataraja K.N."/>
            <person name="Reddy Y.A.N."/>
            <person name="Phadnis S."/>
            <person name="Ravikumar R.L."/>
            <person name="Schlapbach R."/>
            <person name="Sreeman S.M."/>
            <person name="Shimizu K.K."/>
        </authorList>
    </citation>
    <scope>NUCLEOTIDE SEQUENCE</scope>
</reference>
<organism evidence="4 5">
    <name type="scientific">Eleusine coracana subsp. coracana</name>
    <dbReference type="NCBI Taxonomy" id="191504"/>
    <lineage>
        <taxon>Eukaryota</taxon>
        <taxon>Viridiplantae</taxon>
        <taxon>Streptophyta</taxon>
        <taxon>Embryophyta</taxon>
        <taxon>Tracheophyta</taxon>
        <taxon>Spermatophyta</taxon>
        <taxon>Magnoliopsida</taxon>
        <taxon>Liliopsida</taxon>
        <taxon>Poales</taxon>
        <taxon>Poaceae</taxon>
        <taxon>PACMAD clade</taxon>
        <taxon>Chloridoideae</taxon>
        <taxon>Cynodonteae</taxon>
        <taxon>Eleusininae</taxon>
        <taxon>Eleusine</taxon>
    </lineage>
</organism>
<evidence type="ECO:0000259" key="3">
    <source>
        <dbReference type="PROSITE" id="PS51473"/>
    </source>
</evidence>